<sequence>MRECHDVKWAGHPGAQRMQALLERGYYWPRMLDDIQLYVKTCLVCQQDKGDQRRPAGLLEPLPTPSRPWESISMDFIVGLLKVNRLGNIMVVVDKLNKYAIFIPASVQFDVREAARLFFKGVVKYWGLLRTIISDRDARFTGMFWTELFRLRGTELNFSTSFHPQIDDKRRGLMHYWSYICGTILTVTREETTASLGSFTVSI</sequence>
<dbReference type="Gene3D" id="3.30.420.10">
    <property type="entry name" value="Ribonuclease H-like superfamily/Ribonuclease H"/>
    <property type="match status" value="1"/>
</dbReference>
<dbReference type="EMBL" id="JAAGAX010000002">
    <property type="protein sequence ID" value="KAF2322152.1"/>
    <property type="molecule type" value="Genomic_DNA"/>
</dbReference>
<gene>
    <name evidence="2" type="ORF">GH714_007920</name>
</gene>
<dbReference type="InterPro" id="IPR001584">
    <property type="entry name" value="Integrase_cat-core"/>
</dbReference>
<dbReference type="GO" id="GO:0015074">
    <property type="term" value="P:DNA integration"/>
    <property type="evidence" value="ECO:0007669"/>
    <property type="project" value="InterPro"/>
</dbReference>
<feature type="domain" description="Integrase catalytic" evidence="1">
    <location>
        <begin position="64"/>
        <end position="165"/>
    </location>
</feature>
<organism evidence="2 3">
    <name type="scientific">Hevea brasiliensis</name>
    <name type="common">Para rubber tree</name>
    <name type="synonym">Siphonia brasiliensis</name>
    <dbReference type="NCBI Taxonomy" id="3981"/>
    <lineage>
        <taxon>Eukaryota</taxon>
        <taxon>Viridiplantae</taxon>
        <taxon>Streptophyta</taxon>
        <taxon>Embryophyta</taxon>
        <taxon>Tracheophyta</taxon>
        <taxon>Spermatophyta</taxon>
        <taxon>Magnoliopsida</taxon>
        <taxon>eudicotyledons</taxon>
        <taxon>Gunneridae</taxon>
        <taxon>Pentapetalae</taxon>
        <taxon>rosids</taxon>
        <taxon>fabids</taxon>
        <taxon>Malpighiales</taxon>
        <taxon>Euphorbiaceae</taxon>
        <taxon>Crotonoideae</taxon>
        <taxon>Micrandreae</taxon>
        <taxon>Hevea</taxon>
    </lineage>
</organism>
<dbReference type="InterPro" id="IPR041588">
    <property type="entry name" value="Integrase_H2C2"/>
</dbReference>
<evidence type="ECO:0000259" key="1">
    <source>
        <dbReference type="PROSITE" id="PS50994"/>
    </source>
</evidence>
<protein>
    <recommendedName>
        <fullName evidence="1">Integrase catalytic domain-containing protein</fullName>
    </recommendedName>
</protein>
<dbReference type="InterPro" id="IPR036397">
    <property type="entry name" value="RNaseH_sf"/>
</dbReference>
<comment type="caution">
    <text evidence="2">The sequence shown here is derived from an EMBL/GenBank/DDBJ whole genome shotgun (WGS) entry which is preliminary data.</text>
</comment>
<dbReference type="PROSITE" id="PS50994">
    <property type="entry name" value="INTEGRASE"/>
    <property type="match status" value="1"/>
</dbReference>
<proteinExistence type="predicted"/>
<dbReference type="PANTHER" id="PTHR35046:SF26">
    <property type="entry name" value="RNA-DIRECTED DNA POLYMERASE"/>
    <property type="match status" value="1"/>
</dbReference>
<accession>A0A6A6N7K1</accession>
<dbReference type="InterPro" id="IPR012337">
    <property type="entry name" value="RNaseH-like_sf"/>
</dbReference>
<evidence type="ECO:0000313" key="3">
    <source>
        <dbReference type="Proteomes" id="UP000467840"/>
    </source>
</evidence>
<evidence type="ECO:0000313" key="2">
    <source>
        <dbReference type="EMBL" id="KAF2322152.1"/>
    </source>
</evidence>
<dbReference type="AlphaFoldDB" id="A0A6A6N7K1"/>
<dbReference type="SUPFAM" id="SSF53098">
    <property type="entry name" value="Ribonuclease H-like"/>
    <property type="match status" value="1"/>
</dbReference>
<keyword evidence="3" id="KW-1185">Reference proteome</keyword>
<dbReference type="Proteomes" id="UP000467840">
    <property type="component" value="Chromosome 11"/>
</dbReference>
<dbReference type="Gene3D" id="1.10.340.70">
    <property type="match status" value="1"/>
</dbReference>
<dbReference type="PANTHER" id="PTHR35046">
    <property type="entry name" value="ZINC KNUCKLE (CCHC-TYPE) FAMILY PROTEIN"/>
    <property type="match status" value="1"/>
</dbReference>
<dbReference type="GO" id="GO:0003676">
    <property type="term" value="F:nucleic acid binding"/>
    <property type="evidence" value="ECO:0007669"/>
    <property type="project" value="InterPro"/>
</dbReference>
<name>A0A6A6N7K1_HEVBR</name>
<dbReference type="Pfam" id="PF17921">
    <property type="entry name" value="Integrase_H2C2"/>
    <property type="match status" value="1"/>
</dbReference>
<reference evidence="2 3" key="1">
    <citation type="journal article" date="2020" name="Mol. Plant">
        <title>The Chromosome-Based Rubber Tree Genome Provides New Insights into Spurge Genome Evolution and Rubber Biosynthesis.</title>
        <authorList>
            <person name="Liu J."/>
            <person name="Shi C."/>
            <person name="Shi C.C."/>
            <person name="Li W."/>
            <person name="Zhang Q.J."/>
            <person name="Zhang Y."/>
            <person name="Li K."/>
            <person name="Lu H.F."/>
            <person name="Shi C."/>
            <person name="Zhu S.T."/>
            <person name="Xiao Z.Y."/>
            <person name="Nan H."/>
            <person name="Yue Y."/>
            <person name="Zhu X.G."/>
            <person name="Wu Y."/>
            <person name="Hong X.N."/>
            <person name="Fan G.Y."/>
            <person name="Tong Y."/>
            <person name="Zhang D."/>
            <person name="Mao C.L."/>
            <person name="Liu Y.L."/>
            <person name="Hao S.J."/>
            <person name="Liu W.Q."/>
            <person name="Lv M.Q."/>
            <person name="Zhang H.B."/>
            <person name="Liu Y."/>
            <person name="Hu-Tang G.R."/>
            <person name="Wang J.P."/>
            <person name="Wang J.H."/>
            <person name="Sun Y.H."/>
            <person name="Ni S.B."/>
            <person name="Chen W.B."/>
            <person name="Zhang X.C."/>
            <person name="Jiao Y.N."/>
            <person name="Eichler E.E."/>
            <person name="Li G.H."/>
            <person name="Liu X."/>
            <person name="Gao L.Z."/>
        </authorList>
    </citation>
    <scope>NUCLEOTIDE SEQUENCE [LARGE SCALE GENOMIC DNA]</scope>
    <source>
        <strain evidence="3">cv. GT1</strain>
        <tissue evidence="2">Leaf</tissue>
    </source>
</reference>